<keyword evidence="1 3" id="KW-0853">WD repeat</keyword>
<feature type="repeat" description="WD" evidence="3">
    <location>
        <begin position="301"/>
        <end position="326"/>
    </location>
</feature>
<gene>
    <name evidence="5" type="ORF">BSL78_07637</name>
</gene>
<dbReference type="Gene3D" id="2.130.10.10">
    <property type="entry name" value="YVTN repeat-like/Quinoprotein amine dehydrogenase"/>
    <property type="match status" value="1"/>
</dbReference>
<dbReference type="PRINTS" id="PR00320">
    <property type="entry name" value="GPROTEINBRPT"/>
</dbReference>
<dbReference type="AlphaFoldDB" id="A0A2G8L5E0"/>
<protein>
    <submittedName>
        <fullName evidence="5">Budding uninhibited by benzimidazoles 3-like</fullName>
    </submittedName>
</protein>
<dbReference type="EMBL" id="MRZV01000214">
    <property type="protein sequence ID" value="PIK55477.1"/>
    <property type="molecule type" value="Genomic_DNA"/>
</dbReference>
<evidence type="ECO:0000256" key="1">
    <source>
        <dbReference type="ARBA" id="ARBA00022574"/>
    </source>
</evidence>
<keyword evidence="2" id="KW-0677">Repeat</keyword>
<feature type="repeat" description="WD" evidence="3">
    <location>
        <begin position="142"/>
        <end position="174"/>
    </location>
</feature>
<name>A0A2G8L5E0_STIJA</name>
<evidence type="ECO:0000256" key="3">
    <source>
        <dbReference type="PROSITE-ProRule" id="PRU00221"/>
    </source>
</evidence>
<dbReference type="PANTHER" id="PTHR10971">
    <property type="entry name" value="MRNA EXPORT FACTOR AND BUB3"/>
    <property type="match status" value="1"/>
</dbReference>
<dbReference type="STRING" id="307972.A0A2G8L5E0"/>
<dbReference type="InterPro" id="IPR036322">
    <property type="entry name" value="WD40_repeat_dom_sf"/>
</dbReference>
<dbReference type="SMART" id="SM00320">
    <property type="entry name" value="WD40"/>
    <property type="match status" value="5"/>
</dbReference>
<accession>A0A2G8L5E0</accession>
<dbReference type="InterPro" id="IPR015943">
    <property type="entry name" value="WD40/YVTN_repeat-like_dom_sf"/>
</dbReference>
<dbReference type="Pfam" id="PF00400">
    <property type="entry name" value="WD40"/>
    <property type="match status" value="4"/>
</dbReference>
<proteinExistence type="predicted"/>
<evidence type="ECO:0000256" key="2">
    <source>
        <dbReference type="ARBA" id="ARBA00022737"/>
    </source>
</evidence>
<dbReference type="SUPFAM" id="SSF50978">
    <property type="entry name" value="WD40 repeat-like"/>
    <property type="match status" value="1"/>
</dbReference>
<feature type="repeat" description="WD" evidence="3">
    <location>
        <begin position="60"/>
        <end position="102"/>
    </location>
</feature>
<evidence type="ECO:0000313" key="6">
    <source>
        <dbReference type="Proteomes" id="UP000230750"/>
    </source>
</evidence>
<dbReference type="OrthoDB" id="10262475at2759"/>
<reference evidence="5 6" key="1">
    <citation type="journal article" date="2017" name="PLoS Biol.">
        <title>The sea cucumber genome provides insights into morphological evolution and visceral regeneration.</title>
        <authorList>
            <person name="Zhang X."/>
            <person name="Sun L."/>
            <person name="Yuan J."/>
            <person name="Sun Y."/>
            <person name="Gao Y."/>
            <person name="Zhang L."/>
            <person name="Li S."/>
            <person name="Dai H."/>
            <person name="Hamel J.F."/>
            <person name="Liu C."/>
            <person name="Yu Y."/>
            <person name="Liu S."/>
            <person name="Lin W."/>
            <person name="Guo K."/>
            <person name="Jin S."/>
            <person name="Xu P."/>
            <person name="Storey K.B."/>
            <person name="Huan P."/>
            <person name="Zhang T."/>
            <person name="Zhou Y."/>
            <person name="Zhang J."/>
            <person name="Lin C."/>
            <person name="Li X."/>
            <person name="Xing L."/>
            <person name="Huo D."/>
            <person name="Sun M."/>
            <person name="Wang L."/>
            <person name="Mercier A."/>
            <person name="Li F."/>
            <person name="Yang H."/>
            <person name="Xiang J."/>
        </authorList>
    </citation>
    <scope>NUCLEOTIDE SEQUENCE [LARGE SCALE GENOMIC DNA]</scope>
    <source>
        <strain evidence="5">Shaxun</strain>
        <tissue evidence="5">Muscle</tissue>
    </source>
</reference>
<comment type="caution">
    <text evidence="5">The sequence shown here is derived from an EMBL/GenBank/DDBJ whole genome shotgun (WGS) entry which is preliminary data.</text>
</comment>
<dbReference type="InterPro" id="IPR001680">
    <property type="entry name" value="WD40_rpt"/>
</dbReference>
<dbReference type="InterPro" id="IPR020472">
    <property type="entry name" value="WD40_PAC1"/>
</dbReference>
<evidence type="ECO:0000256" key="4">
    <source>
        <dbReference type="SAM" id="MobiDB-lite"/>
    </source>
</evidence>
<keyword evidence="6" id="KW-1185">Reference proteome</keyword>
<evidence type="ECO:0000313" key="5">
    <source>
        <dbReference type="EMBL" id="PIK55477.1"/>
    </source>
</evidence>
<dbReference type="PROSITE" id="PS50294">
    <property type="entry name" value="WD_REPEATS_REGION"/>
    <property type="match status" value="1"/>
</dbReference>
<dbReference type="Proteomes" id="UP000230750">
    <property type="component" value="Unassembled WGS sequence"/>
</dbReference>
<sequence>MHTVGTGIFEELFVGIAARSKHGSTTELGSREVERWMKEGTGVTTLADKMPDATSEFKLNDAPEDCISSVKFGPNSSQFLLVSSWDETVRLYDVQSNSMRAKYKHDRAVLDCCFHDQTHVFSGGLDNTLKMFDINKSTEETVGKHDDAIRCVEFCSDVNVLVTGSWDQTVKLWDARISHCAGSFSQPDKVNSNSHFYKPLSKVGVHHGLMWGPFSRGDSQQKGAGVGPPKHGLRPTETRVQSQVPDTLHPVFPKQTRLRPEQYRRQSGSGVPGSKSEVQKKKYAFKCHRIKVNGEENIYPVLSIAFHNGHNTFASGGSDGYVNIWDGFNKKRLCQFHRYPTSISSLAFSNDGSTLAIASSYMFEMGEDVEHPEDAIFIRNVSDQETKPKN</sequence>
<dbReference type="PROSITE" id="PS50082">
    <property type="entry name" value="WD_REPEATS_2"/>
    <property type="match status" value="3"/>
</dbReference>
<feature type="region of interest" description="Disordered" evidence="4">
    <location>
        <begin position="214"/>
        <end position="277"/>
    </location>
</feature>
<organism evidence="5 6">
    <name type="scientific">Stichopus japonicus</name>
    <name type="common">Sea cucumber</name>
    <dbReference type="NCBI Taxonomy" id="307972"/>
    <lineage>
        <taxon>Eukaryota</taxon>
        <taxon>Metazoa</taxon>
        <taxon>Echinodermata</taxon>
        <taxon>Eleutherozoa</taxon>
        <taxon>Echinozoa</taxon>
        <taxon>Holothuroidea</taxon>
        <taxon>Aspidochirotacea</taxon>
        <taxon>Aspidochirotida</taxon>
        <taxon>Stichopodidae</taxon>
        <taxon>Apostichopus</taxon>
    </lineage>
</organism>